<organism evidence="2">
    <name type="scientific">Antheraea proylei nucleopolyhedrovirus</name>
    <dbReference type="NCBI Taxonomy" id="2126611"/>
    <lineage>
        <taxon>Viruses</taxon>
        <taxon>Viruses incertae sedis</taxon>
        <taxon>Naldaviricetes</taxon>
        <taxon>Lefavirales</taxon>
        <taxon>Baculoviridae</taxon>
        <taxon>Alphabaculovirus</taxon>
        <taxon>Alphabaculovirus anpernyi</taxon>
    </lineage>
</organism>
<dbReference type="Pfam" id="PF06856">
    <property type="entry name" value="AcMNPV_Orf17"/>
    <property type="match status" value="1"/>
</dbReference>
<name>A0A2Z6C5J2_NPVAP</name>
<dbReference type="EMBL" id="LC375539">
    <property type="protein sequence ID" value="BBD50897.1"/>
    <property type="molecule type" value="Genomic_DNA"/>
</dbReference>
<gene>
    <name evidence="2" type="primary">orf139</name>
    <name evidence="1" type="synonym">ORF135</name>
</gene>
<proteinExistence type="predicted"/>
<protein>
    <submittedName>
        <fullName evidence="2">Uncharacterized protein</fullName>
    </submittedName>
</protein>
<evidence type="ECO:0000313" key="2">
    <source>
        <dbReference type="EMBL" id="BBD50897.1"/>
    </source>
</evidence>
<dbReference type="EMBL" id="MH797002">
    <property type="protein sequence ID" value="AYW35480.1"/>
    <property type="molecule type" value="Genomic_DNA"/>
</dbReference>
<reference evidence="1" key="2">
    <citation type="submission" date="2018-08" db="EMBL/GenBank/DDBJ databases">
        <title>Genetic characterization of an alphabaculovirus causing tiger band disease in the oak tasar silkworm, Antheraea proylei.</title>
        <authorList>
            <person name="Tourangbam S."/>
            <person name="Malcolm F.J."/>
            <person name="Luikham R."/>
            <person name="Kshetrimayum M."/>
            <person name="Yumnam R."/>
            <person name="Rajkumari L."/>
        </authorList>
    </citation>
    <scope>NUCLEOTIDE SEQUENCE</scope>
    <source>
        <strain evidence="1">TkhulenIBD</strain>
    </source>
</reference>
<evidence type="ECO:0000313" key="1">
    <source>
        <dbReference type="EMBL" id="AYW35480.1"/>
    </source>
</evidence>
<reference evidence="2" key="1">
    <citation type="submission" date="2018-03" db="EMBL/GenBank/DDBJ databases">
        <title>Whole genome comparison of nucleopolyhedroviruses isolated from saturniine wild silkworms in Asian countries.</title>
        <authorList>
            <person name="Sasaki K."/>
            <person name="Kajiura Z."/>
            <person name="Ponnuvel K.M."/>
            <person name="Kobayashi J."/>
        </authorList>
    </citation>
    <scope>NUCLEOTIDE SEQUENCE</scope>
    <source>
        <strain evidence="2">Manipur</strain>
    </source>
</reference>
<dbReference type="InterPro" id="IPR009661">
    <property type="entry name" value="AcMNPV_Da18"/>
</dbReference>
<sequence>MDLTVTLVPINLRGVEEPARSECFKLTSVSDDAKFCLNVKCRSPFAKFKVLISVTNFANQHLQATVCSRHDSVCVVNSRGQREIVFDGFPKPDDEGATLPFVVGPVFCCAAAQRVRAAVDAIERQTTEVKVFINEAHVKSAWNVLAQLFYYSDNYESDLANNVEKFINVDKTDISVRGTNATQWVPAINYVTGRQLLTVLFIFKFN</sequence>
<accession>A0A2Z6C5J2</accession>